<gene>
    <name evidence="1" type="ORF">LTS18_007927</name>
</gene>
<proteinExistence type="predicted"/>
<keyword evidence="2" id="KW-1185">Reference proteome</keyword>
<accession>A0ACC3D239</accession>
<reference evidence="1" key="1">
    <citation type="submission" date="2024-09" db="EMBL/GenBank/DDBJ databases">
        <title>Black Yeasts Isolated from many extreme environments.</title>
        <authorList>
            <person name="Coleine C."/>
            <person name="Stajich J.E."/>
            <person name="Selbmann L."/>
        </authorList>
    </citation>
    <scope>NUCLEOTIDE SEQUENCE</scope>
    <source>
        <strain evidence="1">CCFEE 5737</strain>
    </source>
</reference>
<sequence length="245" mass="28237">MPVPTRSRTTASMSNYEGSSRQQSSATIGSPIHVDENAAARSSLLSLPDELQLYIIQQLYAEKCFYDPNISNLACPHSWCRDNPQIPGLISGWALKRTNKHFHSFHELIAPSDFFKRKCEGRQFQRLLVYSFMNQPTLIPWFKRETRPCYVCERFRHERDFWSFPSARGIMFQEGGDYDGEIADRFVCCECLTARSALREPLEFRNRHFAVDGATQVNIRQQVALRGVQNKKRRTVTQGLGLQPV</sequence>
<comment type="caution">
    <text evidence="1">The sequence shown here is derived from an EMBL/GenBank/DDBJ whole genome shotgun (WGS) entry which is preliminary data.</text>
</comment>
<organism evidence="1 2">
    <name type="scientific">Coniosporium uncinatum</name>
    <dbReference type="NCBI Taxonomy" id="93489"/>
    <lineage>
        <taxon>Eukaryota</taxon>
        <taxon>Fungi</taxon>
        <taxon>Dikarya</taxon>
        <taxon>Ascomycota</taxon>
        <taxon>Pezizomycotina</taxon>
        <taxon>Dothideomycetes</taxon>
        <taxon>Dothideomycetes incertae sedis</taxon>
        <taxon>Coniosporium</taxon>
    </lineage>
</organism>
<dbReference type="EMBL" id="JAWDJW010008350">
    <property type="protein sequence ID" value="KAK3060711.1"/>
    <property type="molecule type" value="Genomic_DNA"/>
</dbReference>
<protein>
    <submittedName>
        <fullName evidence="1">Uncharacterized protein</fullName>
    </submittedName>
</protein>
<name>A0ACC3D239_9PEZI</name>
<evidence type="ECO:0000313" key="2">
    <source>
        <dbReference type="Proteomes" id="UP001186974"/>
    </source>
</evidence>
<dbReference type="Proteomes" id="UP001186974">
    <property type="component" value="Unassembled WGS sequence"/>
</dbReference>
<evidence type="ECO:0000313" key="1">
    <source>
        <dbReference type="EMBL" id="KAK3060711.1"/>
    </source>
</evidence>